<evidence type="ECO:0000313" key="8">
    <source>
        <dbReference type="EMBL" id="MEX6687116.1"/>
    </source>
</evidence>
<dbReference type="SUPFAM" id="SSF102114">
    <property type="entry name" value="Radical SAM enzymes"/>
    <property type="match status" value="1"/>
</dbReference>
<dbReference type="Proteomes" id="UP001560573">
    <property type="component" value="Unassembled WGS sequence"/>
</dbReference>
<comment type="caution">
    <text evidence="8">The sequence shown here is derived from an EMBL/GenBank/DDBJ whole genome shotgun (WGS) entry which is preliminary data.</text>
</comment>
<dbReference type="InterPro" id="IPR058240">
    <property type="entry name" value="rSAM_sf"/>
</dbReference>
<keyword evidence="9" id="KW-1185">Reference proteome</keyword>
<evidence type="ECO:0000259" key="7">
    <source>
        <dbReference type="PROSITE" id="PS51918"/>
    </source>
</evidence>
<dbReference type="Pfam" id="PF04055">
    <property type="entry name" value="Radical_SAM"/>
    <property type="match status" value="1"/>
</dbReference>
<sequence>MSISQSPYILYSDGKGNIFEDTSLHVVGRAGWDAYPVPVEDWIELPDGGNLYELPGRRGIGIDVHTGEMRLCDKGWAVAAFIPPAHTGLYIAAYESMPDAPTLPLFCYTAAGWLNDKFYVPAVRIERDIRQECAGYDDEKIQQGTKHLLEAYPHNRLVKHLMDNCCMTYNCPAARNFSLGRWECPVPSSPACNANCIGCISFQPEEETIVSTQDRLTFKPLPEEIVEFTVPHLMNAPYPIVSFGQGCEGEPLLMWETIRESIIEIRKHTDKGSININTNGSKPNAVRALCEAGLNSIRVSTNSARKHIYTPYYRPNNYQFEDIIESLKVVREYGGWASINYFVFPGMTDTEEEYEALRKLIIDTDLTMIQWRNFNIDPDWYLGQIGVTETGELMGIKQLMDLIHEEFPKVKFGYYNPPIERIKGDYDMDFAHYKHAAGVR</sequence>
<dbReference type="RefSeq" id="WP_369328520.1">
    <property type="nucleotide sequence ID" value="NZ_JAULBC010000002.1"/>
</dbReference>
<evidence type="ECO:0000256" key="1">
    <source>
        <dbReference type="ARBA" id="ARBA00001966"/>
    </source>
</evidence>
<dbReference type="PANTHER" id="PTHR30352">
    <property type="entry name" value="PYRUVATE FORMATE-LYASE-ACTIVATING ENZYME"/>
    <property type="match status" value="1"/>
</dbReference>
<dbReference type="Gene3D" id="3.20.20.70">
    <property type="entry name" value="Aldolase class I"/>
    <property type="match status" value="1"/>
</dbReference>
<proteinExistence type="predicted"/>
<evidence type="ECO:0000256" key="4">
    <source>
        <dbReference type="ARBA" id="ARBA00022723"/>
    </source>
</evidence>
<keyword evidence="4" id="KW-0479">Metal-binding</keyword>
<accession>A0ABV3ZB76</accession>
<comment type="cofactor">
    <cofactor evidence="1">
        <name>[4Fe-4S] cluster</name>
        <dbReference type="ChEBI" id="CHEBI:49883"/>
    </cofactor>
</comment>
<keyword evidence="6" id="KW-0411">Iron-sulfur</keyword>
<organism evidence="8 9">
    <name type="scientific">Danxiaibacter flavus</name>
    <dbReference type="NCBI Taxonomy" id="3049108"/>
    <lineage>
        <taxon>Bacteria</taxon>
        <taxon>Pseudomonadati</taxon>
        <taxon>Bacteroidota</taxon>
        <taxon>Chitinophagia</taxon>
        <taxon>Chitinophagales</taxon>
        <taxon>Chitinophagaceae</taxon>
        <taxon>Danxiaibacter</taxon>
    </lineage>
</organism>
<evidence type="ECO:0000256" key="3">
    <source>
        <dbReference type="ARBA" id="ARBA00022691"/>
    </source>
</evidence>
<dbReference type="SFLD" id="SFLDS00029">
    <property type="entry name" value="Radical_SAM"/>
    <property type="match status" value="1"/>
</dbReference>
<evidence type="ECO:0000256" key="5">
    <source>
        <dbReference type="ARBA" id="ARBA00023004"/>
    </source>
</evidence>
<dbReference type="SFLD" id="SFLDG01109">
    <property type="entry name" value="Uncharacterised_Radical_SAM_Su"/>
    <property type="match status" value="1"/>
</dbReference>
<keyword evidence="5" id="KW-0408">Iron</keyword>
<evidence type="ECO:0000256" key="2">
    <source>
        <dbReference type="ARBA" id="ARBA00022485"/>
    </source>
</evidence>
<dbReference type="InterPro" id="IPR007197">
    <property type="entry name" value="rSAM"/>
</dbReference>
<dbReference type="InterPro" id="IPR034457">
    <property type="entry name" value="Organic_radical-activating"/>
</dbReference>
<feature type="domain" description="Radical SAM core" evidence="7">
    <location>
        <begin position="178"/>
        <end position="425"/>
    </location>
</feature>
<evidence type="ECO:0000256" key="6">
    <source>
        <dbReference type="ARBA" id="ARBA00023014"/>
    </source>
</evidence>
<keyword evidence="2" id="KW-0004">4Fe-4S</keyword>
<name>A0ABV3ZB76_9BACT</name>
<dbReference type="EMBL" id="JAULBC010000002">
    <property type="protein sequence ID" value="MEX6687116.1"/>
    <property type="molecule type" value="Genomic_DNA"/>
</dbReference>
<dbReference type="CDD" id="cd01335">
    <property type="entry name" value="Radical_SAM"/>
    <property type="match status" value="1"/>
</dbReference>
<protein>
    <submittedName>
        <fullName evidence="8">Radical SAM protein</fullName>
    </submittedName>
</protein>
<dbReference type="PROSITE" id="PS51918">
    <property type="entry name" value="RADICAL_SAM"/>
    <property type="match status" value="1"/>
</dbReference>
<evidence type="ECO:0000313" key="9">
    <source>
        <dbReference type="Proteomes" id="UP001560573"/>
    </source>
</evidence>
<keyword evidence="3" id="KW-0949">S-adenosyl-L-methionine</keyword>
<dbReference type="PANTHER" id="PTHR30352:SF5">
    <property type="entry name" value="PYRUVATE FORMATE-LYASE 1-ACTIVATING ENZYME"/>
    <property type="match status" value="1"/>
</dbReference>
<dbReference type="InterPro" id="IPR013785">
    <property type="entry name" value="Aldolase_TIM"/>
</dbReference>
<reference evidence="8 9" key="1">
    <citation type="submission" date="2023-07" db="EMBL/GenBank/DDBJ databases">
        <authorList>
            <person name="Lian W.-H."/>
        </authorList>
    </citation>
    <scope>NUCLEOTIDE SEQUENCE [LARGE SCALE GENOMIC DNA]</scope>
    <source>
        <strain evidence="8 9">SYSU DXS3180</strain>
    </source>
</reference>
<gene>
    <name evidence="8" type="ORF">QTN47_06400</name>
</gene>